<gene>
    <name evidence="1" type="ORF">NIES46_04760</name>
</gene>
<organism evidence="1 2">
    <name type="scientific">Limnospira platensis NIES-46</name>
    <dbReference type="NCBI Taxonomy" id="1236695"/>
    <lineage>
        <taxon>Bacteria</taxon>
        <taxon>Bacillati</taxon>
        <taxon>Cyanobacteriota</taxon>
        <taxon>Cyanophyceae</taxon>
        <taxon>Oscillatoriophycideae</taxon>
        <taxon>Oscillatoriales</taxon>
        <taxon>Sirenicapillariaceae</taxon>
        <taxon>Limnospira</taxon>
    </lineage>
</organism>
<evidence type="ECO:0000313" key="1">
    <source>
        <dbReference type="EMBL" id="GCE92436.1"/>
    </source>
</evidence>
<protein>
    <recommendedName>
        <fullName evidence="3">DUF4335 domain-containing protein</fullName>
    </recommendedName>
</protein>
<proteinExistence type="predicted"/>
<comment type="caution">
    <text evidence="1">The sequence shown here is derived from an EMBL/GenBank/DDBJ whole genome shotgun (WGS) entry which is preliminary data.</text>
</comment>
<reference evidence="1 2" key="1">
    <citation type="journal article" date="2019" name="J Genomics">
        <title>The Draft Genome of a Hydrogen-producing Cyanobacterium, Arthrospira platensis NIES-46.</title>
        <authorList>
            <person name="Suzuki S."/>
            <person name="Yamaguchi H."/>
            <person name="Kawachi M."/>
        </authorList>
    </citation>
    <scope>NUCLEOTIDE SEQUENCE [LARGE SCALE GENOMIC DNA]</scope>
    <source>
        <strain evidence="1 2">NIES-46</strain>
    </source>
</reference>
<dbReference type="InterPro" id="IPR025569">
    <property type="entry name" value="DUF4335"/>
</dbReference>
<accession>A0A5M3T3Q8</accession>
<dbReference type="RefSeq" id="WP_014277533.1">
    <property type="nucleotide sequence ID" value="NZ_BIMW01000016.1"/>
</dbReference>
<dbReference type="Pfam" id="PF14233">
    <property type="entry name" value="DUF4335"/>
    <property type="match status" value="1"/>
</dbReference>
<sequence length="476" mass="53378">MLISRQYTPPTCTLEVSANTSFWSRWKHESWDNFRFKLSFDDPRLSEDQYISIEGDRHNLTNLYESLNRYINDFLTASPLSEIDPTPEESPHPQNLLTTCSDFQIKPDGLLYHDLFLGNLAPSPAESFVHLSALQLFDVAAALRNCITEIEPFLTPESQPKRTSPAWLRTLMIIITTTGLFTGIIHLSNYYRRDRHLISTPETPQISTSIPPAEIIPPPLPEFPIDEPPAPPKIEIQVAPDLPLVDTVPLTIPPPLFDQPPPSPELIPNITNTGRETDGIIIIPIEPVNRTPANGTVNRPETPPPPTPLAPPPTPLFDIGTVPENINLPPLQNARVPETDTPENYAVQDIPEDSENAEPIAQLTKREPRIASIRSLNNTVFDEIPQVAEVRSYFVKNWYPPKNLNRILQYRLQVNSQGAIDSITPLGEASFNWLQQIKLPSANEPFVSPMEDGKTAKIRVVLDPSGRVQTFLEPQN</sequence>
<name>A0A5M3T3Q8_LIMPL</name>
<evidence type="ECO:0008006" key="3">
    <source>
        <dbReference type="Google" id="ProtNLM"/>
    </source>
</evidence>
<dbReference type="EMBL" id="BIMW01000016">
    <property type="protein sequence ID" value="GCE92436.1"/>
    <property type="molecule type" value="Genomic_DNA"/>
</dbReference>
<keyword evidence="2" id="KW-1185">Reference proteome</keyword>
<dbReference type="Proteomes" id="UP000326169">
    <property type="component" value="Unassembled WGS sequence"/>
</dbReference>
<dbReference type="GeneID" id="301681441"/>
<evidence type="ECO:0000313" key="2">
    <source>
        <dbReference type="Proteomes" id="UP000326169"/>
    </source>
</evidence>